<keyword evidence="1 2" id="KW-0728">SH3 domain</keyword>
<proteinExistence type="predicted"/>
<comment type="caution">
    <text evidence="5">The sequence shown here is derived from an EMBL/GenBank/DDBJ whole genome shotgun (WGS) entry which is preliminary data.</text>
</comment>
<organism evidence="5 6">
    <name type="scientific">Cetraspora pellucida</name>
    <dbReference type="NCBI Taxonomy" id="1433469"/>
    <lineage>
        <taxon>Eukaryota</taxon>
        <taxon>Fungi</taxon>
        <taxon>Fungi incertae sedis</taxon>
        <taxon>Mucoromycota</taxon>
        <taxon>Glomeromycotina</taxon>
        <taxon>Glomeromycetes</taxon>
        <taxon>Diversisporales</taxon>
        <taxon>Gigasporaceae</taxon>
        <taxon>Cetraspora</taxon>
    </lineage>
</organism>
<dbReference type="PROSITE" id="PS50002">
    <property type="entry name" value="SH3"/>
    <property type="match status" value="1"/>
</dbReference>
<keyword evidence="6" id="KW-1185">Reference proteome</keyword>
<evidence type="ECO:0000313" key="6">
    <source>
        <dbReference type="Proteomes" id="UP000789759"/>
    </source>
</evidence>
<keyword evidence="3" id="KW-0812">Transmembrane</keyword>
<dbReference type="Proteomes" id="UP000789759">
    <property type="component" value="Unassembled WGS sequence"/>
</dbReference>
<evidence type="ECO:0000259" key="4">
    <source>
        <dbReference type="PROSITE" id="PS50002"/>
    </source>
</evidence>
<accession>A0A9N9D656</accession>
<name>A0A9N9D656_9GLOM</name>
<sequence>MSASARMDLEIIESDIENQHIRIVNDPNINIHFANEQISDLCKNSSYAYLSWESSRSLLSPSSCLTNLTSSSSAWTYGFVSNAKQPYLYQQQNSSNSSSEFYVGFYENYQSLNAKLDYINNNNLLGIAIVDITKDSKDIQLTNFILRIPLSPFGKNGITSTSPPSPASTSSTPQPSPPNIGAIVGDVLGSIIFVSVLVAVGIILYRRRHRSGKVVTTVIAIFNYVRKEANDSSFKAGDVIEVLERRDVPNDCG</sequence>
<evidence type="ECO:0000313" key="5">
    <source>
        <dbReference type="EMBL" id="CAG8624351.1"/>
    </source>
</evidence>
<evidence type="ECO:0000256" key="1">
    <source>
        <dbReference type="ARBA" id="ARBA00022443"/>
    </source>
</evidence>
<gene>
    <name evidence="5" type="ORF">CPELLU_LOCUS8082</name>
</gene>
<keyword evidence="3" id="KW-1133">Transmembrane helix</keyword>
<feature type="domain" description="SH3" evidence="4">
    <location>
        <begin position="213"/>
        <end position="253"/>
    </location>
</feature>
<dbReference type="Gene3D" id="2.30.30.40">
    <property type="entry name" value="SH3 Domains"/>
    <property type="match status" value="1"/>
</dbReference>
<dbReference type="EMBL" id="CAJVQA010005610">
    <property type="protein sequence ID" value="CAG8624351.1"/>
    <property type="molecule type" value="Genomic_DNA"/>
</dbReference>
<dbReference type="InterPro" id="IPR036028">
    <property type="entry name" value="SH3-like_dom_sf"/>
</dbReference>
<dbReference type="OrthoDB" id="10255964at2759"/>
<keyword evidence="3" id="KW-0472">Membrane</keyword>
<feature type="transmembrane region" description="Helical" evidence="3">
    <location>
        <begin position="180"/>
        <end position="205"/>
    </location>
</feature>
<reference evidence="5" key="1">
    <citation type="submission" date="2021-06" db="EMBL/GenBank/DDBJ databases">
        <authorList>
            <person name="Kallberg Y."/>
            <person name="Tangrot J."/>
            <person name="Rosling A."/>
        </authorList>
    </citation>
    <scope>NUCLEOTIDE SEQUENCE</scope>
    <source>
        <strain evidence="5">FL966</strain>
    </source>
</reference>
<dbReference type="AlphaFoldDB" id="A0A9N9D656"/>
<evidence type="ECO:0000256" key="2">
    <source>
        <dbReference type="PROSITE-ProRule" id="PRU00192"/>
    </source>
</evidence>
<evidence type="ECO:0000256" key="3">
    <source>
        <dbReference type="SAM" id="Phobius"/>
    </source>
</evidence>
<protein>
    <submittedName>
        <fullName evidence="5">19934_t:CDS:1</fullName>
    </submittedName>
</protein>
<dbReference type="Gene3D" id="3.20.20.80">
    <property type="entry name" value="Glycosidases"/>
    <property type="match status" value="1"/>
</dbReference>
<dbReference type="InterPro" id="IPR001452">
    <property type="entry name" value="SH3_domain"/>
</dbReference>
<dbReference type="SUPFAM" id="SSF50044">
    <property type="entry name" value="SH3-domain"/>
    <property type="match status" value="1"/>
</dbReference>